<feature type="DNA-binding region" description="H-T-H motif" evidence="2">
    <location>
        <begin position="29"/>
        <end position="48"/>
    </location>
</feature>
<reference evidence="4 5" key="1">
    <citation type="submission" date="2021-01" db="EMBL/GenBank/DDBJ databases">
        <title>Whole genome shotgun sequence of Microbispora siamensis NBRC 104113.</title>
        <authorList>
            <person name="Komaki H."/>
            <person name="Tamura T."/>
        </authorList>
    </citation>
    <scope>NUCLEOTIDE SEQUENCE [LARGE SCALE GENOMIC DNA]</scope>
    <source>
        <strain evidence="4 5">NBRC 104113</strain>
    </source>
</reference>
<evidence type="ECO:0000256" key="2">
    <source>
        <dbReference type="PROSITE-ProRule" id="PRU00335"/>
    </source>
</evidence>
<dbReference type="PROSITE" id="PS50977">
    <property type="entry name" value="HTH_TETR_2"/>
    <property type="match status" value="1"/>
</dbReference>
<evidence type="ECO:0000259" key="3">
    <source>
        <dbReference type="PROSITE" id="PS50977"/>
    </source>
</evidence>
<dbReference type="SUPFAM" id="SSF48498">
    <property type="entry name" value="Tetracyclin repressor-like, C-terminal domain"/>
    <property type="match status" value="1"/>
</dbReference>
<evidence type="ECO:0000313" key="5">
    <source>
        <dbReference type="Proteomes" id="UP000660454"/>
    </source>
</evidence>
<gene>
    <name evidence="4" type="ORF">Msi02_83400</name>
</gene>
<protein>
    <submittedName>
        <fullName evidence="4">TetR family transcriptional regulator</fullName>
    </submittedName>
</protein>
<dbReference type="EMBL" id="BOOF01000081">
    <property type="protein sequence ID" value="GIH67523.1"/>
    <property type="molecule type" value="Genomic_DNA"/>
</dbReference>
<proteinExistence type="predicted"/>
<dbReference type="InterPro" id="IPR041467">
    <property type="entry name" value="Sco4008_C"/>
</dbReference>
<dbReference type="PRINTS" id="PR00455">
    <property type="entry name" value="HTHTETR"/>
</dbReference>
<dbReference type="Proteomes" id="UP000660454">
    <property type="component" value="Unassembled WGS sequence"/>
</dbReference>
<dbReference type="InterPro" id="IPR001647">
    <property type="entry name" value="HTH_TetR"/>
</dbReference>
<dbReference type="RefSeq" id="WP_204053194.1">
    <property type="nucleotide sequence ID" value="NZ_BOOF01000081.1"/>
</dbReference>
<dbReference type="InterPro" id="IPR050109">
    <property type="entry name" value="HTH-type_TetR-like_transc_reg"/>
</dbReference>
<comment type="caution">
    <text evidence="4">The sequence shown here is derived from an EMBL/GenBank/DDBJ whole genome shotgun (WGS) entry which is preliminary data.</text>
</comment>
<evidence type="ECO:0000313" key="4">
    <source>
        <dbReference type="EMBL" id="GIH67523.1"/>
    </source>
</evidence>
<dbReference type="InterPro" id="IPR036271">
    <property type="entry name" value="Tet_transcr_reg_TetR-rel_C_sf"/>
</dbReference>
<dbReference type="PANTHER" id="PTHR30328:SF54">
    <property type="entry name" value="HTH-TYPE TRANSCRIPTIONAL REPRESSOR SCO4008"/>
    <property type="match status" value="1"/>
</dbReference>
<keyword evidence="5" id="KW-1185">Reference proteome</keyword>
<dbReference type="Pfam" id="PF00440">
    <property type="entry name" value="TetR_N"/>
    <property type="match status" value="1"/>
</dbReference>
<dbReference type="Pfam" id="PF17926">
    <property type="entry name" value="TetR_C_21"/>
    <property type="match status" value="1"/>
</dbReference>
<dbReference type="PANTHER" id="PTHR30328">
    <property type="entry name" value="TRANSCRIPTIONAL REPRESSOR"/>
    <property type="match status" value="1"/>
</dbReference>
<keyword evidence="1 2" id="KW-0238">DNA-binding</keyword>
<sequence length="207" mass="22477">MAWDTARTRRLLLEAAVEEFAEHGPQGARVDRVAARAGVNKERIYQYFGGKRQLFTAVLEAELARVAGAVPLTAEQMADLGEYAGRVFDYHCAHPHFLRLLAWEGLEDGRTGVAAEDERAAHYAGKVAAFAAARENGLLTAEVEPAHLVYAVYALATWWFTAPQVVRMIMAGAGDDSPAARRAGLVRMVRRLTASAEDRSGDGSAHA</sequence>
<organism evidence="4 5">
    <name type="scientific">Microbispora siamensis</name>
    <dbReference type="NCBI Taxonomy" id="564413"/>
    <lineage>
        <taxon>Bacteria</taxon>
        <taxon>Bacillati</taxon>
        <taxon>Actinomycetota</taxon>
        <taxon>Actinomycetes</taxon>
        <taxon>Streptosporangiales</taxon>
        <taxon>Streptosporangiaceae</taxon>
        <taxon>Microbispora</taxon>
    </lineage>
</organism>
<accession>A0ABQ4H1G7</accession>
<evidence type="ECO:0000256" key="1">
    <source>
        <dbReference type="ARBA" id="ARBA00023125"/>
    </source>
</evidence>
<feature type="domain" description="HTH tetR-type" evidence="3">
    <location>
        <begin position="6"/>
        <end position="66"/>
    </location>
</feature>
<dbReference type="SUPFAM" id="SSF46689">
    <property type="entry name" value="Homeodomain-like"/>
    <property type="match status" value="1"/>
</dbReference>
<name>A0ABQ4H1G7_9ACTN</name>
<dbReference type="Gene3D" id="1.10.357.10">
    <property type="entry name" value="Tetracycline Repressor, domain 2"/>
    <property type="match status" value="1"/>
</dbReference>
<dbReference type="InterPro" id="IPR009057">
    <property type="entry name" value="Homeodomain-like_sf"/>
</dbReference>